<evidence type="ECO:0000256" key="4">
    <source>
        <dbReference type="ARBA" id="ARBA00023136"/>
    </source>
</evidence>
<sequence length="232" mass="26490">MTILEHLAELRGRLIQVACFFFIGFFGAFFFINPTLVHYLKAQIPFSLTLYTLRITEGLELSFELAALLSTMFIFPIILWNIWAYIKPGLYPEEQQLGKKYFPYILFLFIIGIVFGYFVVFPVTVEAMLHFSINLGLTPLITLKDYVLLLVKLVFSFGVLFQLPVLLVLLAKTGLITSLFMKKKRKYAYFIILVIAGILAPPELTSHLAMTLPLIGLYELSGILVQKMEKDS</sequence>
<dbReference type="PROSITE" id="PS01218">
    <property type="entry name" value="TATC"/>
    <property type="match status" value="1"/>
</dbReference>
<reference evidence="6 7" key="1">
    <citation type="submission" date="2021-03" db="EMBL/GenBank/DDBJ databases">
        <authorList>
            <person name="Gilmore M.S."/>
            <person name="Schwartzman J."/>
            <person name="Van Tyne D."/>
            <person name="Martin M."/>
            <person name="Earl A.M."/>
            <person name="Manson A.L."/>
            <person name="Straub T."/>
            <person name="Salamzade R."/>
            <person name="Saavedra J."/>
            <person name="Lebreton F."/>
            <person name="Prichula J."/>
            <person name="Schaufler K."/>
            <person name="Gaca A."/>
            <person name="Sgardioli B."/>
            <person name="Wagenaar J."/>
            <person name="Strong T."/>
        </authorList>
    </citation>
    <scope>NUCLEOTIDE SEQUENCE [LARGE SCALE GENOMIC DNA]</scope>
    <source>
        <strain evidence="6 7">DIV2402</strain>
    </source>
</reference>
<keyword evidence="2 5" id="KW-0812">Transmembrane</keyword>
<feature type="transmembrane region" description="Helical" evidence="5">
    <location>
        <begin position="153"/>
        <end position="175"/>
    </location>
</feature>
<gene>
    <name evidence="5" type="primary">tatC</name>
    <name evidence="6" type="ORF">DOK78_002505</name>
</gene>
<organism evidence="6 7">
    <name type="scientific">Candidatus Enterococcus lowellii</name>
    <dbReference type="NCBI Taxonomy" id="2230877"/>
    <lineage>
        <taxon>Bacteria</taxon>
        <taxon>Bacillati</taxon>
        <taxon>Bacillota</taxon>
        <taxon>Bacilli</taxon>
        <taxon>Lactobacillales</taxon>
        <taxon>Enterococcaceae</taxon>
        <taxon>Enterococcus</taxon>
    </lineage>
</organism>
<evidence type="ECO:0000256" key="1">
    <source>
        <dbReference type="ARBA" id="ARBA00004141"/>
    </source>
</evidence>
<dbReference type="EMBL" id="CP147251">
    <property type="protein sequence ID" value="WYJ77865.1"/>
    <property type="molecule type" value="Genomic_DNA"/>
</dbReference>
<proteinExistence type="inferred from homology"/>
<keyword evidence="7" id="KW-1185">Reference proteome</keyword>
<evidence type="ECO:0000256" key="2">
    <source>
        <dbReference type="ARBA" id="ARBA00022692"/>
    </source>
</evidence>
<keyword evidence="5" id="KW-0813">Transport</keyword>
<dbReference type="PRINTS" id="PR01840">
    <property type="entry name" value="TATCFAMILY"/>
</dbReference>
<dbReference type="HAMAP" id="MF_00902">
    <property type="entry name" value="TatC"/>
    <property type="match status" value="1"/>
</dbReference>
<dbReference type="InterPro" id="IPR019820">
    <property type="entry name" value="Sec-indep_translocase_CS"/>
</dbReference>
<dbReference type="NCBIfam" id="TIGR00945">
    <property type="entry name" value="tatC"/>
    <property type="match status" value="1"/>
</dbReference>
<dbReference type="PANTHER" id="PTHR30371">
    <property type="entry name" value="SEC-INDEPENDENT PROTEIN TRANSLOCASE PROTEIN TATC"/>
    <property type="match status" value="1"/>
</dbReference>
<evidence type="ECO:0000256" key="5">
    <source>
        <dbReference type="HAMAP-Rule" id="MF_00902"/>
    </source>
</evidence>
<protein>
    <recommendedName>
        <fullName evidence="5">Sec-independent protein translocase protein TatC</fullName>
    </recommendedName>
</protein>
<dbReference type="Pfam" id="PF00902">
    <property type="entry name" value="TatC"/>
    <property type="match status" value="1"/>
</dbReference>
<keyword evidence="4 5" id="KW-0472">Membrane</keyword>
<dbReference type="PANTHER" id="PTHR30371:SF0">
    <property type="entry name" value="SEC-INDEPENDENT PROTEIN TRANSLOCASE PROTEIN TATC, CHLOROPLASTIC-RELATED"/>
    <property type="match status" value="1"/>
</dbReference>
<feature type="transmembrane region" description="Helical" evidence="5">
    <location>
        <begin position="65"/>
        <end position="83"/>
    </location>
</feature>
<dbReference type="RefSeq" id="WP_207872061.1">
    <property type="nucleotide sequence ID" value="NZ_CP147251.1"/>
</dbReference>
<dbReference type="InterPro" id="IPR002033">
    <property type="entry name" value="TatC"/>
</dbReference>
<comment type="subunit">
    <text evidence="5">Forms a complex with TatA.</text>
</comment>
<comment type="caution">
    <text evidence="5">Lacks conserved residue(s) required for the propagation of feature annotation.</text>
</comment>
<keyword evidence="5" id="KW-1003">Cell membrane</keyword>
<keyword evidence="5" id="KW-0811">Translocation</keyword>
<comment type="function">
    <text evidence="5">Part of the twin-arginine translocation (Tat) system that transports large folded proteins containing a characteristic twin-arginine motif in their signal peptide across membranes.</text>
</comment>
<comment type="similarity">
    <text evidence="5">Belongs to the TatC family.</text>
</comment>
<reference evidence="6 7" key="2">
    <citation type="submission" date="2024-03" db="EMBL/GenBank/DDBJ databases">
        <title>The Genome Sequence of Enterococcus sp. DIV2402.</title>
        <authorList>
            <consortium name="The Broad Institute Genomics Platform"/>
            <consortium name="The Broad Institute Microbial Omics Core"/>
            <consortium name="The Broad Institute Genomic Center for Infectious Diseases"/>
            <person name="Earl A."/>
            <person name="Manson A."/>
            <person name="Gilmore M."/>
            <person name="Schwartman J."/>
            <person name="Shea T."/>
            <person name="Abouelleil A."/>
            <person name="Cao P."/>
            <person name="Chapman S."/>
            <person name="Cusick C."/>
            <person name="Young S."/>
            <person name="Neafsey D."/>
            <person name="Nusbaum C."/>
            <person name="Birren B."/>
        </authorList>
    </citation>
    <scope>NUCLEOTIDE SEQUENCE [LARGE SCALE GENOMIC DNA]</scope>
    <source>
        <strain evidence="6 7">DIV2402</strain>
    </source>
</reference>
<keyword evidence="3 5" id="KW-1133">Transmembrane helix</keyword>
<feature type="transmembrane region" description="Helical" evidence="5">
    <location>
        <begin position="12"/>
        <end position="32"/>
    </location>
</feature>
<name>A0ABZ2SQ04_9ENTE</name>
<accession>A0ABZ2SQ04</accession>
<feature type="transmembrane region" description="Helical" evidence="5">
    <location>
        <begin position="187"/>
        <end position="202"/>
    </location>
</feature>
<evidence type="ECO:0000313" key="7">
    <source>
        <dbReference type="Proteomes" id="UP000664701"/>
    </source>
</evidence>
<comment type="subcellular location">
    <subcellularLocation>
        <location evidence="5">Cell membrane</location>
        <topology evidence="5">Multi-pass membrane protein</topology>
    </subcellularLocation>
    <subcellularLocation>
        <location evidence="1">Membrane</location>
        <topology evidence="1">Multi-pass membrane protein</topology>
    </subcellularLocation>
</comment>
<feature type="transmembrane region" description="Helical" evidence="5">
    <location>
        <begin position="104"/>
        <end position="133"/>
    </location>
</feature>
<evidence type="ECO:0000313" key="6">
    <source>
        <dbReference type="EMBL" id="WYJ77865.1"/>
    </source>
</evidence>
<keyword evidence="5" id="KW-0653">Protein transport</keyword>
<evidence type="ECO:0000256" key="3">
    <source>
        <dbReference type="ARBA" id="ARBA00022989"/>
    </source>
</evidence>
<dbReference type="Proteomes" id="UP000664701">
    <property type="component" value="Chromosome"/>
</dbReference>